<evidence type="ECO:0000313" key="3">
    <source>
        <dbReference type="EMBL" id="NMF98200.1"/>
    </source>
</evidence>
<dbReference type="InterPro" id="IPR036086">
    <property type="entry name" value="ParB/Sulfiredoxin_sf"/>
</dbReference>
<dbReference type="Proteomes" id="UP000634522">
    <property type="component" value="Unassembled WGS sequence"/>
</dbReference>
<feature type="compositionally biased region" description="Basic and acidic residues" evidence="2">
    <location>
        <begin position="199"/>
        <end position="212"/>
    </location>
</feature>
<protein>
    <recommendedName>
        <fullName evidence="5">ParB/Sulfiredoxin domain-containing protein</fullName>
    </recommendedName>
</protein>
<dbReference type="EMBL" id="WTVS01000023">
    <property type="protein sequence ID" value="NMF98200.1"/>
    <property type="molecule type" value="Genomic_DNA"/>
</dbReference>
<evidence type="ECO:0008006" key="5">
    <source>
        <dbReference type="Google" id="ProtNLM"/>
    </source>
</evidence>
<reference evidence="3 4" key="1">
    <citation type="submission" date="2019-12" db="EMBL/GenBank/DDBJ databases">
        <title>Comparative genomics gives insights into the taxonomy of the Azoarcus-Aromatoleum group and reveals separate origins of nif in the plant-associated Azoarcus and non-plant-associated Aromatoleum sub-groups.</title>
        <authorList>
            <person name="Lafos M."/>
            <person name="Maluk M."/>
            <person name="Batista M."/>
            <person name="Junghare M."/>
            <person name="Carmona M."/>
            <person name="Faoro H."/>
            <person name="Cruz L.M."/>
            <person name="Battistoni F."/>
            <person name="De Souza E."/>
            <person name="Pedrosa F."/>
            <person name="Chen W.-M."/>
            <person name="Poole P.S."/>
            <person name="Dixon R.A."/>
            <person name="James E.K."/>
        </authorList>
    </citation>
    <scope>NUCLEOTIDE SEQUENCE [LARGE SCALE GENOMIC DNA]</scope>
    <source>
        <strain evidence="3 4">T</strain>
    </source>
</reference>
<evidence type="ECO:0000256" key="2">
    <source>
        <dbReference type="SAM" id="MobiDB-lite"/>
    </source>
</evidence>
<sequence length="352" mass="38852">MSEHTARPASAIATRLPVRKSLELSLIRLDGGTQPRVEINLDTVAEYAEAAAEQAKFPPIVVFFDGAAHWLADGFHRYHGTKQAGYPTILAEIRNGAKRDAVLYGLSANTRHGLRETRADKHRKIEILLRDAEWVEWADREIARRCGVHHETVAAVRAELEASGEIRQIEARTVERNGTIFTQSARIEPAVSDEGVPVAHDEDPHAVPRADNVDGQQPTALAPSFAIQNAPQKSVTPQQQADQAEPDEPPAVAPEPGEVERLRAEVADLRAANAELAKNLEDAVADNEAMTRIVEADDKVTAALAEAEQYRKQVCMLEERNRGLTNEKNEAVRAVKYWRTKAEAAEKREVTV</sequence>
<dbReference type="RefSeq" id="WP_169140911.1">
    <property type="nucleotide sequence ID" value="NZ_WTVS01000023.1"/>
</dbReference>
<accession>A0ABX1NG85</accession>
<keyword evidence="4" id="KW-1185">Reference proteome</keyword>
<keyword evidence="1" id="KW-0175">Coiled coil</keyword>
<dbReference type="SUPFAM" id="SSF110849">
    <property type="entry name" value="ParB/Sulfiredoxin"/>
    <property type="match status" value="1"/>
</dbReference>
<feature type="coiled-coil region" evidence="1">
    <location>
        <begin position="259"/>
        <end position="313"/>
    </location>
</feature>
<proteinExistence type="predicted"/>
<organism evidence="3 4">
    <name type="scientific">Aromatoleum toluolicum</name>
    <dbReference type="NCBI Taxonomy" id="90060"/>
    <lineage>
        <taxon>Bacteria</taxon>
        <taxon>Pseudomonadati</taxon>
        <taxon>Pseudomonadota</taxon>
        <taxon>Betaproteobacteria</taxon>
        <taxon>Rhodocyclales</taxon>
        <taxon>Rhodocyclaceae</taxon>
        <taxon>Aromatoleum</taxon>
    </lineage>
</organism>
<evidence type="ECO:0000256" key="1">
    <source>
        <dbReference type="SAM" id="Coils"/>
    </source>
</evidence>
<comment type="caution">
    <text evidence="3">The sequence shown here is derived from an EMBL/GenBank/DDBJ whole genome shotgun (WGS) entry which is preliminary data.</text>
</comment>
<gene>
    <name evidence="3" type="ORF">GPA27_12470</name>
</gene>
<feature type="region of interest" description="Disordered" evidence="2">
    <location>
        <begin position="184"/>
        <end position="255"/>
    </location>
</feature>
<name>A0ABX1NG85_9RHOO</name>
<feature type="compositionally biased region" description="Polar residues" evidence="2">
    <location>
        <begin position="226"/>
        <end position="236"/>
    </location>
</feature>
<evidence type="ECO:0000313" key="4">
    <source>
        <dbReference type="Proteomes" id="UP000634522"/>
    </source>
</evidence>